<sequence>MANNDLTGGAELPQPVPGFPDFGHVALQGLPNTRDLGGLPAADGRRIARRRLIRSGALRHATETDLRQLELMHGMERVVDFRTDMERQKEPDPKDKLAGVVFYDLPVFEEAALGITHEGDLAEDARALRKFDGNPFEMIRQLYPECLLGEAGMRAYGSFFQVLLGARAGATLWHCTEGKDRAGLGAILVEYALGVPPEAIQADYLATNLFVRTWAEKMLDALARHHVLEGADADVDALFYAQMEYYDAAFDAVRKEFGGVEGYLRDGLGVGPDAVAELRGLYLE</sequence>
<reference evidence="1" key="1">
    <citation type="submission" date="2021-11" db="EMBL/GenBank/DDBJ databases">
        <title>A Novel Adlercreutzia Species, isolated from a Allomyrina dichotoma larva feces.</title>
        <authorList>
            <person name="Suh M.K."/>
        </authorList>
    </citation>
    <scope>NUCLEOTIDE SEQUENCE</scope>
    <source>
        <strain evidence="1">JBNU-10</strain>
    </source>
</reference>
<name>A0ABS9WHL8_9ACTN</name>
<dbReference type="Gene3D" id="3.90.190.10">
    <property type="entry name" value="Protein tyrosine phosphatase superfamily"/>
    <property type="match status" value="1"/>
</dbReference>
<comment type="caution">
    <text evidence="1">The sequence shown here is derived from an EMBL/GenBank/DDBJ whole genome shotgun (WGS) entry which is preliminary data.</text>
</comment>
<dbReference type="EMBL" id="JAJMLW010000003">
    <property type="protein sequence ID" value="MCI2242289.1"/>
    <property type="molecule type" value="Genomic_DNA"/>
</dbReference>
<gene>
    <name evidence="1" type="ORF">LPT13_08000</name>
</gene>
<proteinExistence type="predicted"/>
<accession>A0ABS9WHL8</accession>
<keyword evidence="2" id="KW-1185">Reference proteome</keyword>
<protein>
    <submittedName>
        <fullName evidence="1">Tyrosine-protein phosphatase</fullName>
    </submittedName>
</protein>
<organism evidence="1 2">
    <name type="scientific">Adlercreutzia faecimuris</name>
    <dbReference type="NCBI Taxonomy" id="2897341"/>
    <lineage>
        <taxon>Bacteria</taxon>
        <taxon>Bacillati</taxon>
        <taxon>Actinomycetota</taxon>
        <taxon>Coriobacteriia</taxon>
        <taxon>Eggerthellales</taxon>
        <taxon>Eggerthellaceae</taxon>
        <taxon>Adlercreutzia</taxon>
    </lineage>
</organism>
<dbReference type="SUPFAM" id="SSF52799">
    <property type="entry name" value="(Phosphotyrosine protein) phosphatases II"/>
    <property type="match status" value="1"/>
</dbReference>
<dbReference type="Pfam" id="PF13350">
    <property type="entry name" value="Y_phosphatase3"/>
    <property type="match status" value="1"/>
</dbReference>
<evidence type="ECO:0000313" key="1">
    <source>
        <dbReference type="EMBL" id="MCI2242289.1"/>
    </source>
</evidence>
<dbReference type="Proteomes" id="UP001430755">
    <property type="component" value="Unassembled WGS sequence"/>
</dbReference>
<dbReference type="InterPro" id="IPR026893">
    <property type="entry name" value="Tyr/Ser_Pase_IphP-type"/>
</dbReference>
<dbReference type="RefSeq" id="WP_242165404.1">
    <property type="nucleotide sequence ID" value="NZ_JAJMLW010000003.1"/>
</dbReference>
<dbReference type="InterPro" id="IPR029021">
    <property type="entry name" value="Prot-tyrosine_phosphatase-like"/>
</dbReference>
<evidence type="ECO:0000313" key="2">
    <source>
        <dbReference type="Proteomes" id="UP001430755"/>
    </source>
</evidence>